<reference evidence="1" key="1">
    <citation type="submission" date="2017-03" db="EMBL/GenBank/DDBJ databases">
        <title>The mitochondrial genome of the carnivorous plant Utricularia reniformis (Lentibulariaceae): structure, comparative analysis and evolutionary landmarks.</title>
        <authorList>
            <person name="Silva S.R."/>
            <person name="Alvarenga D.O."/>
            <person name="Michael T.P."/>
            <person name="Miranda V.F.O."/>
            <person name="Varani A.M."/>
        </authorList>
    </citation>
    <scope>NUCLEOTIDE SEQUENCE</scope>
</reference>
<dbReference type="AlphaFoldDB" id="A0A1Y0B1E7"/>
<organism evidence="1">
    <name type="scientific">Utricularia reniformis</name>
    <dbReference type="NCBI Taxonomy" id="192314"/>
    <lineage>
        <taxon>Eukaryota</taxon>
        <taxon>Viridiplantae</taxon>
        <taxon>Streptophyta</taxon>
        <taxon>Embryophyta</taxon>
        <taxon>Tracheophyta</taxon>
        <taxon>Spermatophyta</taxon>
        <taxon>Magnoliopsida</taxon>
        <taxon>eudicotyledons</taxon>
        <taxon>Gunneridae</taxon>
        <taxon>Pentapetalae</taxon>
        <taxon>asterids</taxon>
        <taxon>lamiids</taxon>
        <taxon>Lamiales</taxon>
        <taxon>Lentibulariaceae</taxon>
        <taxon>Utricularia</taxon>
    </lineage>
</organism>
<evidence type="ECO:0000313" key="1">
    <source>
        <dbReference type="EMBL" id="ART31211.1"/>
    </source>
</evidence>
<name>A0A1Y0B1E7_9LAMI</name>
<gene>
    <name evidence="1" type="ORF">AEK19_MT0986</name>
</gene>
<protein>
    <submittedName>
        <fullName evidence="1">Uncharacterized protein</fullName>
    </submittedName>
</protein>
<geneLocation type="mitochondrion" evidence="1"/>
<proteinExistence type="predicted"/>
<dbReference type="EMBL" id="KY774314">
    <property type="protein sequence ID" value="ART31211.1"/>
    <property type="molecule type" value="Genomic_DNA"/>
</dbReference>
<accession>A0A1Y0B1E7</accession>
<keyword evidence="1" id="KW-0496">Mitochondrion</keyword>
<sequence length="53" mass="6127">MERKKLSVKKKNRIPLESISFSLSPIVRILLLSSQVKAVERSFLRRYVKGALL</sequence>